<protein>
    <submittedName>
        <fullName evidence="1">Pyruvate dehydrogenase E1 component subunit beta-3, chloroplastic</fullName>
    </submittedName>
</protein>
<evidence type="ECO:0000313" key="2">
    <source>
        <dbReference type="Proteomes" id="UP000516437"/>
    </source>
</evidence>
<keyword evidence="2" id="KW-1185">Reference proteome</keyword>
<evidence type="ECO:0000313" key="1">
    <source>
        <dbReference type="EMBL" id="KAB1222597.1"/>
    </source>
</evidence>
<dbReference type="OrthoDB" id="10479567at2759"/>
<dbReference type="EMBL" id="RXIC02000020">
    <property type="protein sequence ID" value="KAB1222597.1"/>
    <property type="molecule type" value="Genomic_DNA"/>
</dbReference>
<proteinExistence type="predicted"/>
<organism evidence="1 2">
    <name type="scientific">Morella rubra</name>
    <name type="common">Chinese bayberry</name>
    <dbReference type="NCBI Taxonomy" id="262757"/>
    <lineage>
        <taxon>Eukaryota</taxon>
        <taxon>Viridiplantae</taxon>
        <taxon>Streptophyta</taxon>
        <taxon>Embryophyta</taxon>
        <taxon>Tracheophyta</taxon>
        <taxon>Spermatophyta</taxon>
        <taxon>Magnoliopsida</taxon>
        <taxon>eudicotyledons</taxon>
        <taxon>Gunneridae</taxon>
        <taxon>Pentapetalae</taxon>
        <taxon>rosids</taxon>
        <taxon>fabids</taxon>
        <taxon>Fagales</taxon>
        <taxon>Myricaceae</taxon>
        <taxon>Morella</taxon>
    </lineage>
</organism>
<reference evidence="1 2" key="1">
    <citation type="journal article" date="2019" name="Plant Biotechnol. J.">
        <title>The red bayberry genome and genetic basis of sex determination.</title>
        <authorList>
            <person name="Jia H.M."/>
            <person name="Jia H.J."/>
            <person name="Cai Q.L."/>
            <person name="Wang Y."/>
            <person name="Zhao H.B."/>
            <person name="Yang W.F."/>
            <person name="Wang G.Y."/>
            <person name="Li Y.H."/>
            <person name="Zhan D.L."/>
            <person name="Shen Y.T."/>
            <person name="Niu Q.F."/>
            <person name="Chang L."/>
            <person name="Qiu J."/>
            <person name="Zhao L."/>
            <person name="Xie H.B."/>
            <person name="Fu W.Y."/>
            <person name="Jin J."/>
            <person name="Li X.W."/>
            <person name="Jiao Y."/>
            <person name="Zhou C.C."/>
            <person name="Tu T."/>
            <person name="Chai C.Y."/>
            <person name="Gao J.L."/>
            <person name="Fan L.J."/>
            <person name="van de Weg E."/>
            <person name="Wang J.Y."/>
            <person name="Gao Z.S."/>
        </authorList>
    </citation>
    <scope>NUCLEOTIDE SEQUENCE [LARGE SCALE GENOMIC DNA]</scope>
    <source>
        <tissue evidence="1">Leaves</tissue>
    </source>
</reference>
<name>A0A6A1WFD4_9ROSI</name>
<accession>A0A6A1WFD4</accession>
<comment type="caution">
    <text evidence="1">The sequence shown here is derived from an EMBL/GenBank/DDBJ whole genome shotgun (WGS) entry which is preliminary data.</text>
</comment>
<dbReference type="Proteomes" id="UP000516437">
    <property type="component" value="Chromosome 2"/>
</dbReference>
<dbReference type="AlphaFoldDB" id="A0A6A1WFD4"/>
<gene>
    <name evidence="1" type="ORF">CJ030_MR2G000418</name>
</gene>
<keyword evidence="1" id="KW-0670">Pyruvate</keyword>
<sequence length="89" mass="9331">MATVFQGVGAATALSASRSVDSRKFHLPSGRSLSERKSSFLVVRSEGRVVPGTYARGRRAEQLITNAVATKADSSAASTTSKPGYDSLL</sequence>